<reference evidence="1" key="1">
    <citation type="journal article" date="2021" name="Environ. Microbiol.">
        <title>Gene family expansions and transcriptome signatures uncover fungal adaptations to wood decay.</title>
        <authorList>
            <person name="Hage H."/>
            <person name="Miyauchi S."/>
            <person name="Viragh M."/>
            <person name="Drula E."/>
            <person name="Min B."/>
            <person name="Chaduli D."/>
            <person name="Navarro D."/>
            <person name="Favel A."/>
            <person name="Norest M."/>
            <person name="Lesage-Meessen L."/>
            <person name="Balint B."/>
            <person name="Merenyi Z."/>
            <person name="de Eugenio L."/>
            <person name="Morin E."/>
            <person name="Martinez A.T."/>
            <person name="Baldrian P."/>
            <person name="Stursova M."/>
            <person name="Martinez M.J."/>
            <person name="Novotny C."/>
            <person name="Magnuson J.K."/>
            <person name="Spatafora J.W."/>
            <person name="Maurice S."/>
            <person name="Pangilinan J."/>
            <person name="Andreopoulos W."/>
            <person name="LaButti K."/>
            <person name="Hundley H."/>
            <person name="Na H."/>
            <person name="Kuo A."/>
            <person name="Barry K."/>
            <person name="Lipzen A."/>
            <person name="Henrissat B."/>
            <person name="Riley R."/>
            <person name="Ahrendt S."/>
            <person name="Nagy L.G."/>
            <person name="Grigoriev I.V."/>
            <person name="Martin F."/>
            <person name="Rosso M.N."/>
        </authorList>
    </citation>
    <scope>NUCLEOTIDE SEQUENCE</scope>
    <source>
        <strain evidence="1">CBS 384.51</strain>
    </source>
</reference>
<sequence length="154" mass="17447">MVIAVNEATRFLMLREFMPLWAQEIKMVGENHDMLNDLGFTRMSSFATFAYCAAPHIDKDLCPSMGHVLYRSSKVKQGEHDFVWAAHGFAIEMAEDMIWGWDARSDPHGTTHGRFSLTHPRLFKSAFAKNKDSAQWTVAWTIPQAVGNAWSGVQ</sequence>
<protein>
    <submittedName>
        <fullName evidence="1">Uncharacterized protein</fullName>
    </submittedName>
</protein>
<dbReference type="Proteomes" id="UP001055072">
    <property type="component" value="Unassembled WGS sequence"/>
</dbReference>
<name>A0ACB8TTS9_9APHY</name>
<evidence type="ECO:0000313" key="1">
    <source>
        <dbReference type="EMBL" id="KAI0085354.1"/>
    </source>
</evidence>
<gene>
    <name evidence="1" type="ORF">BDY19DRAFT_966670</name>
</gene>
<keyword evidence="2" id="KW-1185">Reference proteome</keyword>
<evidence type="ECO:0000313" key="2">
    <source>
        <dbReference type="Proteomes" id="UP001055072"/>
    </source>
</evidence>
<proteinExistence type="predicted"/>
<accession>A0ACB8TTS9</accession>
<dbReference type="EMBL" id="MU274932">
    <property type="protein sequence ID" value="KAI0085354.1"/>
    <property type="molecule type" value="Genomic_DNA"/>
</dbReference>
<comment type="caution">
    <text evidence="1">The sequence shown here is derived from an EMBL/GenBank/DDBJ whole genome shotgun (WGS) entry which is preliminary data.</text>
</comment>
<organism evidence="1 2">
    <name type="scientific">Irpex rosettiformis</name>
    <dbReference type="NCBI Taxonomy" id="378272"/>
    <lineage>
        <taxon>Eukaryota</taxon>
        <taxon>Fungi</taxon>
        <taxon>Dikarya</taxon>
        <taxon>Basidiomycota</taxon>
        <taxon>Agaricomycotina</taxon>
        <taxon>Agaricomycetes</taxon>
        <taxon>Polyporales</taxon>
        <taxon>Irpicaceae</taxon>
        <taxon>Irpex</taxon>
    </lineage>
</organism>